<dbReference type="Proteomes" id="UP000244731">
    <property type="component" value="Unassembled WGS sequence"/>
</dbReference>
<dbReference type="EMBL" id="MSAC01000019">
    <property type="protein sequence ID" value="PUX08296.1"/>
    <property type="molecule type" value="Genomic_DNA"/>
</dbReference>
<proteinExistence type="predicted"/>
<sequence length="62" mass="6663">MRFSFQKTFTLLVGLCVLLLGGWVMNLLKLIASGDLHSHAGMTLARVVGVFLVPVGGILGFF</sequence>
<feature type="transmembrane region" description="Helical" evidence="1">
    <location>
        <begin position="12"/>
        <end position="32"/>
    </location>
</feature>
<name>A0ABX5K5V8_9ENTR</name>
<gene>
    <name evidence="2" type="ORF">AUM46_06310</name>
</gene>
<evidence type="ECO:0000313" key="2">
    <source>
        <dbReference type="EMBL" id="PUX08296.1"/>
    </source>
</evidence>
<protein>
    <submittedName>
        <fullName evidence="2">Uncharacterized protein</fullName>
    </submittedName>
</protein>
<keyword evidence="3" id="KW-1185">Reference proteome</keyword>
<accession>A0ABX5K5V8</accession>
<dbReference type="RefSeq" id="WP_029463936.1">
    <property type="nucleotide sequence ID" value="NZ_JAVSDG010000015.1"/>
</dbReference>
<organism evidence="2 3">
    <name type="scientific">Cronobacter malonaticus</name>
    <dbReference type="NCBI Taxonomy" id="413503"/>
    <lineage>
        <taxon>Bacteria</taxon>
        <taxon>Pseudomonadati</taxon>
        <taxon>Pseudomonadota</taxon>
        <taxon>Gammaproteobacteria</taxon>
        <taxon>Enterobacterales</taxon>
        <taxon>Enterobacteriaceae</taxon>
        <taxon>Cronobacter</taxon>
    </lineage>
</organism>
<keyword evidence="1" id="KW-0472">Membrane</keyword>
<evidence type="ECO:0000313" key="3">
    <source>
        <dbReference type="Proteomes" id="UP000244731"/>
    </source>
</evidence>
<keyword evidence="1" id="KW-0812">Transmembrane</keyword>
<comment type="caution">
    <text evidence="2">The sequence shown here is derived from an EMBL/GenBank/DDBJ whole genome shotgun (WGS) entry which is preliminary data.</text>
</comment>
<keyword evidence="1" id="KW-1133">Transmembrane helix</keyword>
<feature type="transmembrane region" description="Helical" evidence="1">
    <location>
        <begin position="44"/>
        <end position="61"/>
    </location>
</feature>
<evidence type="ECO:0000256" key="1">
    <source>
        <dbReference type="SAM" id="Phobius"/>
    </source>
</evidence>
<reference evidence="2 3" key="1">
    <citation type="submission" date="2016-12" db="EMBL/GenBank/DDBJ databases">
        <title>Analysis of the Molecular Diversity Among Cronobacter Species Isolated from Filth Flies Using a Pan Genomic DNA Microarray.</title>
        <authorList>
            <person name="Pava-Ripoll M."/>
            <person name="Tall B."/>
            <person name="Farber J."/>
            <person name="Fanning S."/>
            <person name="Lehner A."/>
            <person name="Stephan R."/>
            <person name="Pagotto F."/>
            <person name="Iverson C."/>
            <person name="Ziobro G."/>
            <person name="Miller A."/>
            <person name="Pearson R."/>
            <person name="Yan Q."/>
            <person name="Kim M."/>
            <person name="Jeong S."/>
            <person name="Park J."/>
            <person name="Jun S."/>
            <person name="Choi H."/>
            <person name="Chung T."/>
            <person name="Yoo Y."/>
            <person name="Park E."/>
            <person name="Hwang S."/>
            <person name="Lee B."/>
            <person name="Sathyamoorthy V."/>
            <person name="Carter L."/>
            <person name="Mammel M."/>
            <person name="Jackson S."/>
            <person name="Kothary M."/>
            <person name="Patel I."/>
            <person name="Grim C."/>
            <person name="Gopinath G."/>
            <person name="Gangiredla J."/>
            <person name="Chase H."/>
        </authorList>
    </citation>
    <scope>NUCLEOTIDE SEQUENCE [LARGE SCALE GENOMIC DNA]</scope>
    <source>
        <strain evidence="2 3">MOD1-Md25g</strain>
    </source>
</reference>